<organism evidence="6 7">
    <name type="scientific">Amanita muscaria (strain Koide BX008)</name>
    <dbReference type="NCBI Taxonomy" id="946122"/>
    <lineage>
        <taxon>Eukaryota</taxon>
        <taxon>Fungi</taxon>
        <taxon>Dikarya</taxon>
        <taxon>Basidiomycota</taxon>
        <taxon>Agaricomycotina</taxon>
        <taxon>Agaricomycetes</taxon>
        <taxon>Agaricomycetidae</taxon>
        <taxon>Agaricales</taxon>
        <taxon>Pluteineae</taxon>
        <taxon>Amanitaceae</taxon>
        <taxon>Amanita</taxon>
    </lineage>
</organism>
<reference evidence="6 7" key="1">
    <citation type="submission" date="2014-04" db="EMBL/GenBank/DDBJ databases">
        <title>Evolutionary Origins and Diversification of the Mycorrhizal Mutualists.</title>
        <authorList>
            <consortium name="DOE Joint Genome Institute"/>
            <consortium name="Mycorrhizal Genomics Consortium"/>
            <person name="Kohler A."/>
            <person name="Kuo A."/>
            <person name="Nagy L.G."/>
            <person name="Floudas D."/>
            <person name="Copeland A."/>
            <person name="Barry K.W."/>
            <person name="Cichocki N."/>
            <person name="Veneault-Fourrey C."/>
            <person name="LaButti K."/>
            <person name="Lindquist E.A."/>
            <person name="Lipzen A."/>
            <person name="Lundell T."/>
            <person name="Morin E."/>
            <person name="Murat C."/>
            <person name="Riley R."/>
            <person name="Ohm R."/>
            <person name="Sun H."/>
            <person name="Tunlid A."/>
            <person name="Henrissat B."/>
            <person name="Grigoriev I.V."/>
            <person name="Hibbett D.S."/>
            <person name="Martin F."/>
        </authorList>
    </citation>
    <scope>NUCLEOTIDE SEQUENCE [LARGE SCALE GENOMIC DNA]</scope>
    <source>
        <strain evidence="6 7">Koide BX008</strain>
    </source>
</reference>
<evidence type="ECO:0000256" key="1">
    <source>
        <dbReference type="ARBA" id="ARBA00022679"/>
    </source>
</evidence>
<dbReference type="Pfam" id="PF10250">
    <property type="entry name" value="O-FucT"/>
    <property type="match status" value="1"/>
</dbReference>
<dbReference type="InterPro" id="IPR019378">
    <property type="entry name" value="GDP-Fuc_O-FucTrfase"/>
</dbReference>
<evidence type="ECO:0000313" key="6">
    <source>
        <dbReference type="EMBL" id="KIL68873.1"/>
    </source>
</evidence>
<evidence type="ECO:0000256" key="2">
    <source>
        <dbReference type="ARBA" id="ARBA00023253"/>
    </source>
</evidence>
<dbReference type="AlphaFoldDB" id="A0A0C2XIR3"/>
<keyword evidence="2" id="KW-0294">Fucose metabolism</keyword>
<keyword evidence="7" id="KW-1185">Reference proteome</keyword>
<keyword evidence="1" id="KW-0808">Transferase</keyword>
<keyword evidence="5" id="KW-0812">Transmembrane</keyword>
<keyword evidence="3" id="KW-0119">Carbohydrate metabolism</keyword>
<keyword evidence="5" id="KW-0472">Membrane</keyword>
<dbReference type="EMBL" id="KN818227">
    <property type="protein sequence ID" value="KIL68873.1"/>
    <property type="molecule type" value="Genomic_DNA"/>
</dbReference>
<sequence>MIPFRVTSAAHHANASPSVTLEKGDYRLRAPRTSRPSPPTPANRATRLRSASRSQSHARINLTLLILLLVVACLFCFGAAYHIYSTRWDTRYLVHPVSLTDMAQVREPLHDEGPVISDPHEKFMGYFPHSGFHNQRIALENALVLSALLNRTLIVPPVRLGKKPISYVNYESLMTSLVLSGKEGLHHCSTIPPHMNLPLECLDFFDYTHVSWNWIVDIPKYINGRPLIYQRGVSPYWIRDRLQLNETDILVLSDESRYQFQYHDTPVTVSDSRTSKYMEQIYVSDIAQSKKRLLQFGTLFGSSRLVLTNRDNIGIRTAIRRNMAFSNPVLVSVVDQIRDDIGIPYLGAHIRMSDGLFEQNLAFNMRNVWQKLVQAPYGHDLSELGFALNTSFFPKLSSSMPRRTSSTCLEQLHHADLSVPLFIATDAESLSHEVLLSTFSMTFTCILFISNFATQVEPLNHIRNVDDGLHLGPFLVPFLDAMVLGHAAKVATTEGSTFSSFIEDVLWKVYHGQEISQRGMS</sequence>
<gene>
    <name evidence="6" type="ORF">M378DRAFT_158014</name>
</gene>
<dbReference type="OrthoDB" id="1882547at2759"/>
<evidence type="ECO:0000256" key="3">
    <source>
        <dbReference type="ARBA" id="ARBA00023277"/>
    </source>
</evidence>
<dbReference type="InParanoid" id="A0A0C2XIR3"/>
<evidence type="ECO:0000313" key="7">
    <source>
        <dbReference type="Proteomes" id="UP000054549"/>
    </source>
</evidence>
<dbReference type="Gene3D" id="3.40.50.11350">
    <property type="match status" value="1"/>
</dbReference>
<dbReference type="STRING" id="946122.A0A0C2XIR3"/>
<name>A0A0C2XIR3_AMAMK</name>
<dbReference type="Proteomes" id="UP000054549">
    <property type="component" value="Unassembled WGS sequence"/>
</dbReference>
<dbReference type="HOGENOM" id="CLU_021646_2_0_1"/>
<accession>A0A0C2XIR3</accession>
<evidence type="ECO:0000256" key="5">
    <source>
        <dbReference type="SAM" id="Phobius"/>
    </source>
</evidence>
<dbReference type="PANTHER" id="PTHR36050:SF1">
    <property type="entry name" value="O-FUCOSYLTRANSFERASE 30"/>
    <property type="match status" value="1"/>
</dbReference>
<keyword evidence="5" id="KW-1133">Transmembrane helix</keyword>
<proteinExistence type="predicted"/>
<protein>
    <submittedName>
        <fullName evidence="6">Uncharacterized protein</fullName>
    </submittedName>
</protein>
<feature type="region of interest" description="Disordered" evidence="4">
    <location>
        <begin position="24"/>
        <end position="51"/>
    </location>
</feature>
<feature type="transmembrane region" description="Helical" evidence="5">
    <location>
        <begin position="62"/>
        <end position="84"/>
    </location>
</feature>
<evidence type="ECO:0000256" key="4">
    <source>
        <dbReference type="SAM" id="MobiDB-lite"/>
    </source>
</evidence>
<dbReference type="PANTHER" id="PTHR36050">
    <property type="entry name" value="O-FUCOSYLTRANSFERASE 30"/>
    <property type="match status" value="1"/>
</dbReference>